<organism evidence="1 2">
    <name type="scientific">Fulvivirga imtechensis AK7</name>
    <dbReference type="NCBI Taxonomy" id="1237149"/>
    <lineage>
        <taxon>Bacteria</taxon>
        <taxon>Pseudomonadati</taxon>
        <taxon>Bacteroidota</taxon>
        <taxon>Cytophagia</taxon>
        <taxon>Cytophagales</taxon>
        <taxon>Fulvivirgaceae</taxon>
        <taxon>Fulvivirga</taxon>
    </lineage>
</organism>
<protein>
    <submittedName>
        <fullName evidence="1">Uncharacterized protein</fullName>
    </submittedName>
</protein>
<evidence type="ECO:0000313" key="2">
    <source>
        <dbReference type="Proteomes" id="UP000011135"/>
    </source>
</evidence>
<comment type="caution">
    <text evidence="1">The sequence shown here is derived from an EMBL/GenBank/DDBJ whole genome shotgun (WGS) entry which is preliminary data.</text>
</comment>
<gene>
    <name evidence="1" type="ORF">C900_05323</name>
</gene>
<evidence type="ECO:0000313" key="1">
    <source>
        <dbReference type="EMBL" id="ELR69252.1"/>
    </source>
</evidence>
<dbReference type="PROSITE" id="PS51257">
    <property type="entry name" value="PROKAR_LIPOPROTEIN"/>
    <property type="match status" value="1"/>
</dbReference>
<name>L8JPH5_9BACT</name>
<dbReference type="AlphaFoldDB" id="L8JPH5"/>
<dbReference type="RefSeq" id="WP_009582413.1">
    <property type="nucleotide sequence ID" value="NZ_AMZN01000081.1"/>
</dbReference>
<accession>L8JPH5</accession>
<keyword evidence="2" id="KW-1185">Reference proteome</keyword>
<dbReference type="EMBL" id="AMZN01000081">
    <property type="protein sequence ID" value="ELR69252.1"/>
    <property type="molecule type" value="Genomic_DNA"/>
</dbReference>
<dbReference type="Proteomes" id="UP000011135">
    <property type="component" value="Unassembled WGS sequence"/>
</dbReference>
<proteinExistence type="predicted"/>
<sequence>MFSIKHFNLEKTLLLSLSFSILMVSCVCWGRIISEHFSARETLVERPLAPQVEAARQVKDHAVLFSGVMIVILRHLPLGSDD</sequence>
<reference evidence="1 2" key="1">
    <citation type="submission" date="2012-12" db="EMBL/GenBank/DDBJ databases">
        <title>Genome assembly of Fulvivirga imtechensis AK7.</title>
        <authorList>
            <person name="Nupur N."/>
            <person name="Khatri I."/>
            <person name="Kumar R."/>
            <person name="Subramanian S."/>
            <person name="Pinnaka A."/>
        </authorList>
    </citation>
    <scope>NUCLEOTIDE SEQUENCE [LARGE SCALE GENOMIC DNA]</scope>
    <source>
        <strain evidence="1 2">AK7</strain>
    </source>
</reference>